<dbReference type="KEGG" id="gsb:GSUB_01445"/>
<evidence type="ECO:0000313" key="10">
    <source>
        <dbReference type="EMBL" id="AJF05504.1"/>
    </source>
</evidence>
<comment type="pathway">
    <text evidence="1">Cofactor biosynthesis; adenosylcobalamin biosynthesis; adenosylcobalamin from cob(II)yrinate a,c-diamide: step 2/7.</text>
</comment>
<dbReference type="HOGENOM" id="CLU_088595_2_0_7"/>
<dbReference type="InterPro" id="IPR003724">
    <property type="entry name" value="CblAdoTrfase_CobA"/>
</dbReference>
<comment type="function">
    <text evidence="4">Required for both de novo synthesis of the corrin ring for the assimilation of exogenous corrinoids. Participates in the adenosylation of a variety of incomplete and complete corrinoids.</text>
</comment>
<dbReference type="GO" id="GO:0009236">
    <property type="term" value="P:cobalamin biosynthetic process"/>
    <property type="evidence" value="ECO:0007669"/>
    <property type="project" value="UniProtKB-UniPathway"/>
</dbReference>
<sequence length="173" mass="18871">MPGQGYVQIYTGSGKGKTTAAVGLAVRCAGAGGKVFFCQFLKKGDSSEWTALQPLNDRIIHRAFGTGKFIRSEPSVEDRQLARTGMAEAIEALTSGDYDLIVLDELLGALTKGLVTREDIVDLLRLRPRQTELVLTGRNAPTELVEKADLVTEMCEVKHYFQQGIAARKGIEK</sequence>
<dbReference type="EC" id="2.5.1.17" evidence="3"/>
<evidence type="ECO:0000256" key="1">
    <source>
        <dbReference type="ARBA" id="ARBA00005121"/>
    </source>
</evidence>
<dbReference type="RefSeq" id="WP_040198861.1">
    <property type="nucleotide sequence ID" value="NZ_CP010311.1"/>
</dbReference>
<dbReference type="Gene3D" id="3.40.50.300">
    <property type="entry name" value="P-loop containing nucleotide triphosphate hydrolases"/>
    <property type="match status" value="1"/>
</dbReference>
<name>A0A0B5FLI1_9BACT</name>
<dbReference type="STRING" id="483547.GSUB_01445"/>
<comment type="similarity">
    <text evidence="2">Belongs to the Cob(I)alamin adenosyltransferase family.</text>
</comment>
<dbReference type="PANTHER" id="PTHR46638:SF1">
    <property type="entry name" value="CORRINOID ADENOSYLTRANSFERASE"/>
    <property type="match status" value="1"/>
</dbReference>
<organism evidence="10 11">
    <name type="scientific">Geoalkalibacter subterraneus</name>
    <dbReference type="NCBI Taxonomy" id="483547"/>
    <lineage>
        <taxon>Bacteria</taxon>
        <taxon>Pseudomonadati</taxon>
        <taxon>Thermodesulfobacteriota</taxon>
        <taxon>Desulfuromonadia</taxon>
        <taxon>Desulfuromonadales</taxon>
        <taxon>Geoalkalibacteraceae</taxon>
        <taxon>Geoalkalibacter</taxon>
    </lineage>
</organism>
<evidence type="ECO:0000256" key="9">
    <source>
        <dbReference type="ARBA" id="ARBA00048692"/>
    </source>
</evidence>
<gene>
    <name evidence="10" type="ORF">GSUB_01445</name>
</gene>
<evidence type="ECO:0000313" key="11">
    <source>
        <dbReference type="Proteomes" id="UP000035036"/>
    </source>
</evidence>
<evidence type="ECO:0000256" key="4">
    <source>
        <dbReference type="ARBA" id="ARBA00024929"/>
    </source>
</evidence>
<proteinExistence type="inferred from homology"/>
<evidence type="ECO:0000256" key="2">
    <source>
        <dbReference type="ARBA" id="ARBA00007487"/>
    </source>
</evidence>
<dbReference type="InterPro" id="IPR027417">
    <property type="entry name" value="P-loop_NTPase"/>
</dbReference>
<dbReference type="OrthoDB" id="9810309at2"/>
<comment type="catalytic activity">
    <reaction evidence="9">
        <text>2 cob(II)alamin + reduced [electron-transfer flavoprotein] + 2 ATP = 2 adenosylcob(III)alamin + 2 triphosphate + oxidized [electron-transfer flavoprotein] + 3 H(+)</text>
        <dbReference type="Rhea" id="RHEA:28671"/>
        <dbReference type="Rhea" id="RHEA-COMP:10685"/>
        <dbReference type="Rhea" id="RHEA-COMP:10686"/>
        <dbReference type="ChEBI" id="CHEBI:15378"/>
        <dbReference type="ChEBI" id="CHEBI:16304"/>
        <dbReference type="ChEBI" id="CHEBI:18036"/>
        <dbReference type="ChEBI" id="CHEBI:18408"/>
        <dbReference type="ChEBI" id="CHEBI:30616"/>
        <dbReference type="ChEBI" id="CHEBI:57692"/>
        <dbReference type="ChEBI" id="CHEBI:58307"/>
        <dbReference type="EC" id="2.5.1.17"/>
    </reaction>
</comment>
<dbReference type="GO" id="GO:0005524">
    <property type="term" value="F:ATP binding"/>
    <property type="evidence" value="ECO:0007669"/>
    <property type="project" value="InterPro"/>
</dbReference>
<evidence type="ECO:0000256" key="3">
    <source>
        <dbReference type="ARBA" id="ARBA00012454"/>
    </source>
</evidence>
<evidence type="ECO:0000256" key="5">
    <source>
        <dbReference type="ARBA" id="ARBA00031529"/>
    </source>
</evidence>
<evidence type="ECO:0000256" key="7">
    <source>
        <dbReference type="ARBA" id="ARBA00033354"/>
    </source>
</evidence>
<accession>A0A0B5FLI1</accession>
<dbReference type="GO" id="GO:0008817">
    <property type="term" value="F:corrinoid adenosyltransferase activity"/>
    <property type="evidence" value="ECO:0007669"/>
    <property type="project" value="UniProtKB-EC"/>
</dbReference>
<comment type="catalytic activity">
    <reaction evidence="8">
        <text>2 cob(II)yrinate a,c diamide + reduced [electron-transfer flavoprotein] + 2 ATP = 2 adenosylcob(III)yrinate a,c-diamide + 2 triphosphate + oxidized [electron-transfer flavoprotein] + 3 H(+)</text>
        <dbReference type="Rhea" id="RHEA:11528"/>
        <dbReference type="Rhea" id="RHEA-COMP:10685"/>
        <dbReference type="Rhea" id="RHEA-COMP:10686"/>
        <dbReference type="ChEBI" id="CHEBI:15378"/>
        <dbReference type="ChEBI" id="CHEBI:18036"/>
        <dbReference type="ChEBI" id="CHEBI:30616"/>
        <dbReference type="ChEBI" id="CHEBI:57692"/>
        <dbReference type="ChEBI" id="CHEBI:58307"/>
        <dbReference type="ChEBI" id="CHEBI:58503"/>
        <dbReference type="ChEBI" id="CHEBI:58537"/>
        <dbReference type="EC" id="2.5.1.17"/>
    </reaction>
</comment>
<dbReference type="AlphaFoldDB" id="A0A0B5FLI1"/>
<protein>
    <recommendedName>
        <fullName evidence="3">corrinoid adenosyltransferase</fullName>
        <ecNumber evidence="3">2.5.1.17</ecNumber>
    </recommendedName>
    <alternativeName>
        <fullName evidence="5">Cob(II)alamin adenosyltransferase</fullName>
    </alternativeName>
    <alternativeName>
        <fullName evidence="7">Cob(II)yrinic acid a,c-diamide adenosyltransferase</fullName>
    </alternativeName>
    <alternativeName>
        <fullName evidence="6">Cobinamide/cobalamin adenosyltransferase</fullName>
    </alternativeName>
</protein>
<dbReference type="Proteomes" id="UP000035036">
    <property type="component" value="Chromosome"/>
</dbReference>
<reference evidence="10 11" key="1">
    <citation type="journal article" date="2015" name="Genome Announc.">
        <title>Genomes of Geoalkalibacter ferrihydriticus Z-0531T and Geoalkalibacter subterraneus Red1T, Two Haloalkaliphilic Metal-Reducing Deltaproteobacteria.</title>
        <authorList>
            <person name="Badalamenti J.P."/>
            <person name="Krajmalnik-Brown R."/>
            <person name="Torres C.I."/>
            <person name="Bond D.R."/>
        </authorList>
    </citation>
    <scope>NUCLEOTIDE SEQUENCE [LARGE SCALE GENOMIC DNA]</scope>
    <source>
        <strain evidence="10 11">Red1</strain>
    </source>
</reference>
<dbReference type="CDD" id="cd00561">
    <property type="entry name" value="CobA_ACA"/>
    <property type="match status" value="1"/>
</dbReference>
<dbReference type="SUPFAM" id="SSF52540">
    <property type="entry name" value="P-loop containing nucleoside triphosphate hydrolases"/>
    <property type="match status" value="1"/>
</dbReference>
<keyword evidence="10" id="KW-0808">Transferase</keyword>
<keyword evidence="11" id="KW-1185">Reference proteome</keyword>
<dbReference type="UniPathway" id="UPA00148">
    <property type="reaction ID" value="UER00233"/>
</dbReference>
<dbReference type="Pfam" id="PF02572">
    <property type="entry name" value="CobA_CobO_BtuR"/>
    <property type="match status" value="1"/>
</dbReference>
<evidence type="ECO:0000256" key="8">
    <source>
        <dbReference type="ARBA" id="ARBA00048555"/>
    </source>
</evidence>
<evidence type="ECO:0000256" key="6">
    <source>
        <dbReference type="ARBA" id="ARBA00033334"/>
    </source>
</evidence>
<dbReference type="PIRSF" id="PIRSF015617">
    <property type="entry name" value="Adensltrnsf_CobA"/>
    <property type="match status" value="1"/>
</dbReference>
<dbReference type="EMBL" id="CP010311">
    <property type="protein sequence ID" value="AJF05504.1"/>
    <property type="molecule type" value="Genomic_DNA"/>
</dbReference>
<dbReference type="PANTHER" id="PTHR46638">
    <property type="entry name" value="CORRINOID ADENOSYLTRANSFERASE"/>
    <property type="match status" value="1"/>
</dbReference>